<accession>A0ABX8B088</accession>
<organism evidence="1 2">
    <name type="scientific">Chloracidobacterium sp. N</name>
    <dbReference type="NCBI Taxonomy" id="2821540"/>
    <lineage>
        <taxon>Bacteria</taxon>
        <taxon>Pseudomonadati</taxon>
        <taxon>Acidobacteriota</taxon>
        <taxon>Terriglobia</taxon>
        <taxon>Terriglobales</taxon>
        <taxon>Acidobacteriaceae</taxon>
        <taxon>Chloracidobacterium</taxon>
        <taxon>Chloracidobacterium aggregatum</taxon>
    </lineage>
</organism>
<keyword evidence="2" id="KW-1185">Reference proteome</keyword>
<dbReference type="RefSeq" id="WP_211422376.1">
    <property type="nucleotide sequence ID" value="NZ_CP072642.1"/>
</dbReference>
<name>A0ABX8B088_9BACT</name>
<protein>
    <recommendedName>
        <fullName evidence="3">DUF5666 domain-containing protein</fullName>
    </recommendedName>
</protein>
<gene>
    <name evidence="1" type="ORF">J8C05_00910</name>
</gene>
<sequence length="169" mass="19087">MSTSRLRWMGVVWALALAVGVGAQGMGLQDADRTGEGRQGTIVNSRTGYAQLLGQHKLQLQWISWFEPKKSGDLTVTDRQGLLVIQGAQRDRRTGDFVEVDGIVTRVEDRTFDFRGRIVTRVSHINGGEPCLREGDMTFAIKGKRRFWRLQQMDNPCDGVTDYVDIFLR</sequence>
<proteinExistence type="predicted"/>
<evidence type="ECO:0000313" key="1">
    <source>
        <dbReference type="EMBL" id="QUV94055.1"/>
    </source>
</evidence>
<reference evidence="1 2" key="1">
    <citation type="submission" date="2021-03" db="EMBL/GenBank/DDBJ databases">
        <title>Genomic and phenotypic characterization of Chloracidobacterium isolates provides evidence for multiple species.</title>
        <authorList>
            <person name="Saini M.K."/>
            <person name="Costas A.M.G."/>
            <person name="Tank M."/>
            <person name="Bryant D.A."/>
        </authorList>
    </citation>
    <scope>NUCLEOTIDE SEQUENCE [LARGE SCALE GENOMIC DNA]</scope>
    <source>
        <strain evidence="1 2">N</strain>
    </source>
</reference>
<evidence type="ECO:0008006" key="3">
    <source>
        <dbReference type="Google" id="ProtNLM"/>
    </source>
</evidence>
<evidence type="ECO:0000313" key="2">
    <source>
        <dbReference type="Proteomes" id="UP000677668"/>
    </source>
</evidence>
<dbReference type="EMBL" id="CP072642">
    <property type="protein sequence ID" value="QUV94055.1"/>
    <property type="molecule type" value="Genomic_DNA"/>
</dbReference>
<dbReference type="Proteomes" id="UP000677668">
    <property type="component" value="Chromosome 1"/>
</dbReference>